<reference evidence="1" key="1">
    <citation type="journal article" date="2019" name="bioRxiv">
        <title>The Genome of the Zebra Mussel, Dreissena polymorpha: A Resource for Invasive Species Research.</title>
        <authorList>
            <person name="McCartney M.A."/>
            <person name="Auch B."/>
            <person name="Kono T."/>
            <person name="Mallez S."/>
            <person name="Zhang Y."/>
            <person name="Obille A."/>
            <person name="Becker A."/>
            <person name="Abrahante J.E."/>
            <person name="Garbe J."/>
            <person name="Badalamenti J.P."/>
            <person name="Herman A."/>
            <person name="Mangelson H."/>
            <person name="Liachko I."/>
            <person name="Sullivan S."/>
            <person name="Sone E.D."/>
            <person name="Koren S."/>
            <person name="Silverstein K.A.T."/>
            <person name="Beckman K.B."/>
            <person name="Gohl D.M."/>
        </authorList>
    </citation>
    <scope>NUCLEOTIDE SEQUENCE</scope>
    <source>
        <strain evidence="1">Duluth1</strain>
        <tissue evidence="1">Whole animal</tissue>
    </source>
</reference>
<organism evidence="1 2">
    <name type="scientific">Dreissena polymorpha</name>
    <name type="common">Zebra mussel</name>
    <name type="synonym">Mytilus polymorpha</name>
    <dbReference type="NCBI Taxonomy" id="45954"/>
    <lineage>
        <taxon>Eukaryota</taxon>
        <taxon>Metazoa</taxon>
        <taxon>Spiralia</taxon>
        <taxon>Lophotrochozoa</taxon>
        <taxon>Mollusca</taxon>
        <taxon>Bivalvia</taxon>
        <taxon>Autobranchia</taxon>
        <taxon>Heteroconchia</taxon>
        <taxon>Euheterodonta</taxon>
        <taxon>Imparidentia</taxon>
        <taxon>Neoheterodontei</taxon>
        <taxon>Myida</taxon>
        <taxon>Dreissenoidea</taxon>
        <taxon>Dreissenidae</taxon>
        <taxon>Dreissena</taxon>
    </lineage>
</organism>
<dbReference type="EMBL" id="JAIWYP010000005">
    <property type="protein sequence ID" value="KAH3824308.1"/>
    <property type="molecule type" value="Genomic_DNA"/>
</dbReference>
<proteinExistence type="predicted"/>
<reference evidence="1" key="2">
    <citation type="submission" date="2020-11" db="EMBL/GenBank/DDBJ databases">
        <authorList>
            <person name="McCartney M.A."/>
            <person name="Auch B."/>
            <person name="Kono T."/>
            <person name="Mallez S."/>
            <person name="Becker A."/>
            <person name="Gohl D.M."/>
            <person name="Silverstein K.A.T."/>
            <person name="Koren S."/>
            <person name="Bechman K.B."/>
            <person name="Herman A."/>
            <person name="Abrahante J.E."/>
            <person name="Garbe J."/>
        </authorList>
    </citation>
    <scope>NUCLEOTIDE SEQUENCE</scope>
    <source>
        <strain evidence="1">Duluth1</strain>
        <tissue evidence="1">Whole animal</tissue>
    </source>
</reference>
<dbReference type="AlphaFoldDB" id="A0A9D4GYT5"/>
<dbReference type="Proteomes" id="UP000828390">
    <property type="component" value="Unassembled WGS sequence"/>
</dbReference>
<evidence type="ECO:0000313" key="1">
    <source>
        <dbReference type="EMBL" id="KAH3824308.1"/>
    </source>
</evidence>
<sequence length="91" mass="10582">MRAGSQAKKKVRAKKQAKKNIVAGNHINVKLDSKQQTQEIFQTEEQNSENVYMEDDIISDGEMFHDDTYEEIAEVFDRSLKALKIFLNQNY</sequence>
<keyword evidence="2" id="KW-1185">Reference proteome</keyword>
<gene>
    <name evidence="1" type="ORF">DPMN_126142</name>
</gene>
<name>A0A9D4GYT5_DREPO</name>
<protein>
    <submittedName>
        <fullName evidence="1">Uncharacterized protein</fullName>
    </submittedName>
</protein>
<evidence type="ECO:0000313" key="2">
    <source>
        <dbReference type="Proteomes" id="UP000828390"/>
    </source>
</evidence>
<accession>A0A9D4GYT5</accession>
<comment type="caution">
    <text evidence="1">The sequence shown here is derived from an EMBL/GenBank/DDBJ whole genome shotgun (WGS) entry which is preliminary data.</text>
</comment>